<name>A0A2I2KQL2_9ACTN</name>
<organism evidence="1 2">
    <name type="scientific">Frankia canadensis</name>
    <dbReference type="NCBI Taxonomy" id="1836972"/>
    <lineage>
        <taxon>Bacteria</taxon>
        <taxon>Bacillati</taxon>
        <taxon>Actinomycetota</taxon>
        <taxon>Actinomycetes</taxon>
        <taxon>Frankiales</taxon>
        <taxon>Frankiaceae</taxon>
        <taxon>Frankia</taxon>
    </lineage>
</organism>
<proteinExistence type="predicted"/>
<dbReference type="AlphaFoldDB" id="A0A2I2KQL2"/>
<protein>
    <submittedName>
        <fullName evidence="1">Uncharacterized protein</fullName>
    </submittedName>
</protein>
<reference evidence="1 2" key="1">
    <citation type="submission" date="2017-06" db="EMBL/GenBank/DDBJ databases">
        <authorList>
            <person name="Kim H.J."/>
            <person name="Triplett B.A."/>
        </authorList>
    </citation>
    <scope>NUCLEOTIDE SEQUENCE [LARGE SCALE GENOMIC DNA]</scope>
    <source>
        <strain evidence="1">FRACA_ARgP5</strain>
    </source>
</reference>
<evidence type="ECO:0000313" key="1">
    <source>
        <dbReference type="EMBL" id="SNQ47955.1"/>
    </source>
</evidence>
<dbReference type="Proteomes" id="UP000234331">
    <property type="component" value="Unassembled WGS sequence"/>
</dbReference>
<evidence type="ECO:0000313" key="2">
    <source>
        <dbReference type="Proteomes" id="UP000234331"/>
    </source>
</evidence>
<accession>A0A2I2KQL2</accession>
<keyword evidence="2" id="KW-1185">Reference proteome</keyword>
<gene>
    <name evidence="1" type="ORF">FRACA_210040</name>
</gene>
<sequence length="121" mass="12120">MVPICSLGTVVWCLGARRVGSFSVAQTRHVAAAAAGSGSRSGAAAISVTPGRPTGANAIYDGTQAVARPPARRQVVFRVPVGGPRLVGGRPGRPVQASGGAVAVGRFRSAAAPVNPERKVP</sequence>
<dbReference type="EMBL" id="FZMO01000124">
    <property type="protein sequence ID" value="SNQ47955.1"/>
    <property type="molecule type" value="Genomic_DNA"/>
</dbReference>